<proteinExistence type="predicted"/>
<dbReference type="Proteomes" id="UP000828048">
    <property type="component" value="Chromosome 3"/>
</dbReference>
<organism evidence="1 2">
    <name type="scientific">Vaccinium darrowii</name>
    <dbReference type="NCBI Taxonomy" id="229202"/>
    <lineage>
        <taxon>Eukaryota</taxon>
        <taxon>Viridiplantae</taxon>
        <taxon>Streptophyta</taxon>
        <taxon>Embryophyta</taxon>
        <taxon>Tracheophyta</taxon>
        <taxon>Spermatophyta</taxon>
        <taxon>Magnoliopsida</taxon>
        <taxon>eudicotyledons</taxon>
        <taxon>Gunneridae</taxon>
        <taxon>Pentapetalae</taxon>
        <taxon>asterids</taxon>
        <taxon>Ericales</taxon>
        <taxon>Ericaceae</taxon>
        <taxon>Vaccinioideae</taxon>
        <taxon>Vaccinieae</taxon>
        <taxon>Vaccinium</taxon>
    </lineage>
</organism>
<comment type="caution">
    <text evidence="1">The sequence shown here is derived from an EMBL/GenBank/DDBJ whole genome shotgun (WGS) entry which is preliminary data.</text>
</comment>
<name>A0ACB7YW21_9ERIC</name>
<evidence type="ECO:0000313" key="1">
    <source>
        <dbReference type="EMBL" id="KAH7857682.1"/>
    </source>
</evidence>
<keyword evidence="2" id="KW-1185">Reference proteome</keyword>
<evidence type="ECO:0000313" key="2">
    <source>
        <dbReference type="Proteomes" id="UP000828048"/>
    </source>
</evidence>
<dbReference type="EMBL" id="CM037153">
    <property type="protein sequence ID" value="KAH7857682.1"/>
    <property type="molecule type" value="Genomic_DNA"/>
</dbReference>
<gene>
    <name evidence="1" type="ORF">Vadar_015326</name>
</gene>
<accession>A0ACB7YW21</accession>
<reference evidence="1 2" key="1">
    <citation type="journal article" date="2021" name="Hortic Res">
        <title>High-quality reference genome and annotation aids understanding of berry development for evergreen blueberry (Vaccinium darrowii).</title>
        <authorList>
            <person name="Yu J."/>
            <person name="Hulse-Kemp A.M."/>
            <person name="Babiker E."/>
            <person name="Staton M."/>
        </authorList>
    </citation>
    <scope>NUCLEOTIDE SEQUENCE [LARGE SCALE GENOMIC DNA]</scope>
    <source>
        <strain evidence="2">cv. NJ 8807/NJ 8810</strain>
        <tissue evidence="1">Young leaf</tissue>
    </source>
</reference>
<sequence>METRIGNVLKMTLYGFSDEDDDWLLSEEDEGGQSDDGGSLVDEINMEDDDDGLSDYQSSDEGKNLSSGFDDEGLRAGAGFGTSYNAKEPYLDAEGEVVLEEKMIFTNVDAFRAKLRDYTVEKGVNQNEDATSTWISRKLPQDFKDNPQLGLDAMQEKLNTRYGIKASRIQLYRARRKCVDVLEGSHGGQYKLLPTYAVEVRKTNPGTLFKMQFNRRDITQNPMFM</sequence>
<protein>
    <submittedName>
        <fullName evidence="1">Uncharacterized protein</fullName>
    </submittedName>
</protein>